<keyword evidence="3" id="KW-1185">Reference proteome</keyword>
<organism evidence="2 3">
    <name type="scientific">Compostibacillus humi</name>
    <dbReference type="NCBI Taxonomy" id="1245525"/>
    <lineage>
        <taxon>Bacteria</taxon>
        <taxon>Bacillati</taxon>
        <taxon>Bacillota</taxon>
        <taxon>Bacilli</taxon>
        <taxon>Bacillales</taxon>
        <taxon>Bacillaceae</taxon>
        <taxon>Compostibacillus</taxon>
    </lineage>
</organism>
<keyword evidence="1" id="KW-0812">Transmembrane</keyword>
<sequence>MKVSVVSNVLKVLLILFSIGVICFGAFVLPIIAEEMGEMYPEIAYAKLPILLICELLLVLLLVGIGIIMYFLIQFDRNLLLSSGFVRGLEILAGMCMAASVGVIGLFLYMNTFGGPGPFLTLIMIGIILIIWILAAVIILLRSMVKKR</sequence>
<evidence type="ECO:0000313" key="2">
    <source>
        <dbReference type="EMBL" id="GFZ90224.1"/>
    </source>
</evidence>
<reference evidence="2" key="2">
    <citation type="submission" date="2020-09" db="EMBL/GenBank/DDBJ databases">
        <authorList>
            <person name="Sun Q."/>
            <person name="Zhou Y."/>
        </authorList>
    </citation>
    <scope>NUCLEOTIDE SEQUENCE</scope>
    <source>
        <strain evidence="2">CGMCC 1.12360</strain>
    </source>
</reference>
<dbReference type="InterPro" id="IPR021354">
    <property type="entry name" value="DUF2975"/>
</dbReference>
<accession>A0A8J2TQR4</accession>
<name>A0A8J2TQR4_9BACI</name>
<evidence type="ECO:0000256" key="1">
    <source>
        <dbReference type="SAM" id="Phobius"/>
    </source>
</evidence>
<keyword evidence="1" id="KW-0472">Membrane</keyword>
<dbReference type="EMBL" id="BMEV01000098">
    <property type="protein sequence ID" value="GFZ90224.1"/>
    <property type="molecule type" value="Genomic_DNA"/>
</dbReference>
<dbReference type="Pfam" id="PF11188">
    <property type="entry name" value="DUF2975"/>
    <property type="match status" value="1"/>
</dbReference>
<feature type="transmembrane region" description="Helical" evidence="1">
    <location>
        <begin position="85"/>
        <end position="107"/>
    </location>
</feature>
<feature type="transmembrane region" description="Helical" evidence="1">
    <location>
        <begin position="119"/>
        <end position="141"/>
    </location>
</feature>
<comment type="caution">
    <text evidence="2">The sequence shown here is derived from an EMBL/GenBank/DDBJ whole genome shotgun (WGS) entry which is preliminary data.</text>
</comment>
<evidence type="ECO:0008006" key="4">
    <source>
        <dbReference type="Google" id="ProtNLM"/>
    </source>
</evidence>
<dbReference type="AlphaFoldDB" id="A0A8J2TQR4"/>
<proteinExistence type="predicted"/>
<feature type="transmembrane region" description="Helical" evidence="1">
    <location>
        <begin position="48"/>
        <end position="73"/>
    </location>
</feature>
<reference evidence="2" key="1">
    <citation type="journal article" date="2014" name="Int. J. Syst. Evol. Microbiol.">
        <title>Complete genome sequence of Corynebacterium casei LMG S-19264T (=DSM 44701T), isolated from a smear-ripened cheese.</title>
        <authorList>
            <consortium name="US DOE Joint Genome Institute (JGI-PGF)"/>
            <person name="Walter F."/>
            <person name="Albersmeier A."/>
            <person name="Kalinowski J."/>
            <person name="Ruckert C."/>
        </authorList>
    </citation>
    <scope>NUCLEOTIDE SEQUENCE</scope>
    <source>
        <strain evidence="2">CGMCC 1.12360</strain>
    </source>
</reference>
<evidence type="ECO:0000313" key="3">
    <source>
        <dbReference type="Proteomes" id="UP000602050"/>
    </source>
</evidence>
<feature type="transmembrane region" description="Helical" evidence="1">
    <location>
        <begin position="12"/>
        <end position="33"/>
    </location>
</feature>
<keyword evidence="1" id="KW-1133">Transmembrane helix</keyword>
<gene>
    <name evidence="2" type="ORF">GCM10010978_31660</name>
</gene>
<protein>
    <recommendedName>
        <fullName evidence="4">DUF2975 domain-containing protein</fullName>
    </recommendedName>
</protein>
<dbReference type="Proteomes" id="UP000602050">
    <property type="component" value="Unassembled WGS sequence"/>
</dbReference>